<sequence length="119" mass="13576">LFSKPTRWDERSRVVVSSPMLDIRSTDVNIPVRRFSGEKSNVVTFLPKQDIEKDSSSAYKAHCVSTTPTEVDVHAVALLVSGDDDDLVYEKHDKFWIMAAEDTSQYVRKVQVINLRTYV</sequence>
<accession>A0A9P7Z3Q6</accession>
<protein>
    <submittedName>
        <fullName evidence="1">Uncharacterized protein</fullName>
    </submittedName>
</protein>
<name>A0A9P7Z3Q6_9HELO</name>
<dbReference type="EMBL" id="MU253881">
    <property type="protein sequence ID" value="KAG9244824.1"/>
    <property type="molecule type" value="Genomic_DNA"/>
</dbReference>
<feature type="non-terminal residue" evidence="1">
    <location>
        <position position="119"/>
    </location>
</feature>
<evidence type="ECO:0000313" key="1">
    <source>
        <dbReference type="EMBL" id="KAG9244824.1"/>
    </source>
</evidence>
<reference evidence="1" key="1">
    <citation type="journal article" date="2021" name="IMA Fungus">
        <title>Genomic characterization of three marine fungi, including Emericellopsis atlantica sp. nov. with signatures of a generalist lifestyle and marine biomass degradation.</title>
        <authorList>
            <person name="Hagestad O.C."/>
            <person name="Hou L."/>
            <person name="Andersen J.H."/>
            <person name="Hansen E.H."/>
            <person name="Altermark B."/>
            <person name="Li C."/>
            <person name="Kuhnert E."/>
            <person name="Cox R.J."/>
            <person name="Crous P.W."/>
            <person name="Spatafora J.W."/>
            <person name="Lail K."/>
            <person name="Amirebrahimi M."/>
            <person name="Lipzen A."/>
            <person name="Pangilinan J."/>
            <person name="Andreopoulos W."/>
            <person name="Hayes R.D."/>
            <person name="Ng V."/>
            <person name="Grigoriev I.V."/>
            <person name="Jackson S.A."/>
            <person name="Sutton T.D.S."/>
            <person name="Dobson A.D.W."/>
            <person name="Rama T."/>
        </authorList>
    </citation>
    <scope>NUCLEOTIDE SEQUENCE</scope>
    <source>
        <strain evidence="1">TRa3180A</strain>
    </source>
</reference>
<gene>
    <name evidence="1" type="ORF">BJ878DRAFT_396388</name>
</gene>
<proteinExistence type="predicted"/>
<evidence type="ECO:0000313" key="2">
    <source>
        <dbReference type="Proteomes" id="UP000887226"/>
    </source>
</evidence>
<keyword evidence="2" id="KW-1185">Reference proteome</keyword>
<dbReference type="AlphaFoldDB" id="A0A9P7Z3Q6"/>
<dbReference type="OrthoDB" id="3455134at2759"/>
<feature type="non-terminal residue" evidence="1">
    <location>
        <position position="1"/>
    </location>
</feature>
<comment type="caution">
    <text evidence="1">The sequence shown here is derived from an EMBL/GenBank/DDBJ whole genome shotgun (WGS) entry which is preliminary data.</text>
</comment>
<organism evidence="1 2">
    <name type="scientific">Calycina marina</name>
    <dbReference type="NCBI Taxonomy" id="1763456"/>
    <lineage>
        <taxon>Eukaryota</taxon>
        <taxon>Fungi</taxon>
        <taxon>Dikarya</taxon>
        <taxon>Ascomycota</taxon>
        <taxon>Pezizomycotina</taxon>
        <taxon>Leotiomycetes</taxon>
        <taxon>Helotiales</taxon>
        <taxon>Pezizellaceae</taxon>
        <taxon>Calycina</taxon>
    </lineage>
</organism>
<dbReference type="Proteomes" id="UP000887226">
    <property type="component" value="Unassembled WGS sequence"/>
</dbReference>